<dbReference type="RefSeq" id="WP_130188307.1">
    <property type="nucleotide sequence ID" value="NZ_CP035913.1"/>
</dbReference>
<reference evidence="2 3" key="1">
    <citation type="submission" date="2019-02" db="EMBL/GenBank/DDBJ databases">
        <title>Draft Genome Sequences of Six Type Strains of the Genus Massilia.</title>
        <authorList>
            <person name="Miess H."/>
            <person name="Frediansyhah A."/>
            <person name="Gross H."/>
        </authorList>
    </citation>
    <scope>NUCLEOTIDE SEQUENCE [LARGE SCALE GENOMIC DNA]</scope>
    <source>
        <strain evidence="2 3">DSM 17473</strain>
    </source>
</reference>
<dbReference type="AlphaFoldDB" id="A0A4P6L120"/>
<dbReference type="Proteomes" id="UP000290637">
    <property type="component" value="Chromosome"/>
</dbReference>
<accession>A0A4P6L120</accession>
<sequence>MPRHARLLLPGYPHHIIQRSHNRQPCFLQRSDYSHYLEWLDEFGRTYDASIHAYVLMTNHVHLLASIEDVVQLPILMKNIAQNYAQYLNRRCGRSGSVWQGRYYSSPVTTDRYFLTCQRYIELNPVRASMVDAPSRYRWSSYSGNAGLLADELLIPHTTYLSLNAHASKRYEAYRGLFADAISPGDLHLIRRAVTGNRPL</sequence>
<gene>
    <name evidence="2" type="ORF">EWM63_21165</name>
</gene>
<dbReference type="OrthoDB" id="9814067at2"/>
<evidence type="ECO:0000259" key="1">
    <source>
        <dbReference type="SMART" id="SM01321"/>
    </source>
</evidence>
<evidence type="ECO:0000313" key="2">
    <source>
        <dbReference type="EMBL" id="QBE65196.1"/>
    </source>
</evidence>
<dbReference type="GO" id="GO:0004803">
    <property type="term" value="F:transposase activity"/>
    <property type="evidence" value="ECO:0007669"/>
    <property type="project" value="InterPro"/>
</dbReference>
<organism evidence="2 3">
    <name type="scientific">Pseudoduganella lutea</name>
    <dbReference type="NCBI Taxonomy" id="321985"/>
    <lineage>
        <taxon>Bacteria</taxon>
        <taxon>Pseudomonadati</taxon>
        <taxon>Pseudomonadota</taxon>
        <taxon>Betaproteobacteria</taxon>
        <taxon>Burkholderiales</taxon>
        <taxon>Oxalobacteraceae</taxon>
        <taxon>Telluria group</taxon>
        <taxon>Pseudoduganella</taxon>
    </lineage>
</organism>
<proteinExistence type="predicted"/>
<evidence type="ECO:0000313" key="3">
    <source>
        <dbReference type="Proteomes" id="UP000290637"/>
    </source>
</evidence>
<dbReference type="Pfam" id="PF01797">
    <property type="entry name" value="Y1_Tnp"/>
    <property type="match status" value="1"/>
</dbReference>
<dbReference type="KEGG" id="plue:EWM63_21165"/>
<dbReference type="SUPFAM" id="SSF143422">
    <property type="entry name" value="Transposase IS200-like"/>
    <property type="match status" value="1"/>
</dbReference>
<dbReference type="GO" id="GO:0006313">
    <property type="term" value="P:DNA transposition"/>
    <property type="evidence" value="ECO:0007669"/>
    <property type="project" value="InterPro"/>
</dbReference>
<keyword evidence="3" id="KW-1185">Reference proteome</keyword>
<feature type="domain" description="Transposase IS200-like" evidence="1">
    <location>
        <begin position="9"/>
        <end position="124"/>
    </location>
</feature>
<dbReference type="PANTHER" id="PTHR34322">
    <property type="entry name" value="TRANSPOSASE, Y1_TNP DOMAIN-CONTAINING"/>
    <property type="match status" value="1"/>
</dbReference>
<protein>
    <submittedName>
        <fullName evidence="2">Transposase</fullName>
    </submittedName>
</protein>
<dbReference type="InterPro" id="IPR002686">
    <property type="entry name" value="Transposase_17"/>
</dbReference>
<dbReference type="InterPro" id="IPR036515">
    <property type="entry name" value="Transposase_17_sf"/>
</dbReference>
<dbReference type="GO" id="GO:0003677">
    <property type="term" value="F:DNA binding"/>
    <property type="evidence" value="ECO:0007669"/>
    <property type="project" value="InterPro"/>
</dbReference>
<dbReference type="SMART" id="SM01321">
    <property type="entry name" value="Y1_Tnp"/>
    <property type="match status" value="1"/>
</dbReference>
<name>A0A4P6L120_9BURK</name>
<dbReference type="PANTHER" id="PTHR34322:SF2">
    <property type="entry name" value="TRANSPOSASE IS200-LIKE DOMAIN-CONTAINING PROTEIN"/>
    <property type="match status" value="1"/>
</dbReference>
<dbReference type="EMBL" id="CP035913">
    <property type="protein sequence ID" value="QBE65196.1"/>
    <property type="molecule type" value="Genomic_DNA"/>
</dbReference>
<dbReference type="Gene3D" id="3.30.70.1290">
    <property type="entry name" value="Transposase IS200-like"/>
    <property type="match status" value="1"/>
</dbReference>